<name>A0ABT9EBT5_9PROT</name>
<accession>A0ABT9EBT5</accession>
<protein>
    <submittedName>
        <fullName evidence="2">M28 family peptidase</fullName>
    </submittedName>
</protein>
<dbReference type="Gene3D" id="3.50.30.30">
    <property type="match status" value="1"/>
</dbReference>
<keyword evidence="3" id="KW-1185">Reference proteome</keyword>
<dbReference type="PANTHER" id="PTHR10404">
    <property type="entry name" value="N-ACETYLATED-ALPHA-LINKED ACIDIC DIPEPTIDASE"/>
    <property type="match status" value="1"/>
</dbReference>
<evidence type="ECO:0000259" key="1">
    <source>
        <dbReference type="Pfam" id="PF04389"/>
    </source>
</evidence>
<reference evidence="2 3" key="1">
    <citation type="submission" date="2023-08" db="EMBL/GenBank/DDBJ databases">
        <title>The draft genome sequence of Paracraurococcus sp. LOR1-02.</title>
        <authorList>
            <person name="Kingkaew E."/>
            <person name="Tanasupawat S."/>
        </authorList>
    </citation>
    <scope>NUCLEOTIDE SEQUENCE [LARGE SCALE GENOMIC DNA]</scope>
    <source>
        <strain evidence="2 3">LOR1-02</strain>
    </source>
</reference>
<evidence type="ECO:0000313" key="3">
    <source>
        <dbReference type="Proteomes" id="UP001243009"/>
    </source>
</evidence>
<dbReference type="Proteomes" id="UP001243009">
    <property type="component" value="Unassembled WGS sequence"/>
</dbReference>
<dbReference type="SUPFAM" id="SSF53187">
    <property type="entry name" value="Zn-dependent exopeptidases"/>
    <property type="match status" value="1"/>
</dbReference>
<gene>
    <name evidence="2" type="ORF">Q7A36_35555</name>
</gene>
<dbReference type="RefSeq" id="WP_305108538.1">
    <property type="nucleotide sequence ID" value="NZ_JAUTWS010000111.1"/>
</dbReference>
<dbReference type="InterPro" id="IPR007484">
    <property type="entry name" value="Peptidase_M28"/>
</dbReference>
<dbReference type="InterPro" id="IPR039373">
    <property type="entry name" value="Peptidase_M28B"/>
</dbReference>
<evidence type="ECO:0000313" key="2">
    <source>
        <dbReference type="EMBL" id="MDO9713683.1"/>
    </source>
</evidence>
<sequence length="551" mass="58209">MTPRELAAQVDAALMMRNLTAIAGWTKLSGTPEEAESLRQIRGLLDGYGFRTTWLEHDAFISLPGAARVLVDDLPPLSALTHSMSRASPPEGTAGRLVDVGAGTEADFARAGDVTGCILLAEGIASPAVAARAARAGATGQLHISPHEHLHEMCISPVWGSPSPVTLAELPTTVACTVAQADGMALRGRLGRGEVPRVVLHAEVDTGWRRTPILVAELDAPGAGPEAPFILFSGHHDTWYQGVMDNGAANMTMLEVARLCATRRDTWKRGLRLCFWSGHSQGRYSGSAWYADEHFSELDRRCAVHVNVDSTGGVGASVLAEAPAAAELAALAAEALQAETSAAHAGRRMGRNADQSFWGIGIPSLFSTFSEQPPGAVKMRNSLGWWWHTPDDLIDKIDPANLARDTQVYVHAIARLLTEDVLPIDHAAQAAGLAAELAKVAPGCTVNGVPLDGLLAQVEALRAAAAGPHADRALMRASRALVPLDYTCGDRFVHDPALPLPPWPVLEPLRKLAASAPGTDAARLHAVEARCARNRIAVALAQATEVLGGTA</sequence>
<dbReference type="Pfam" id="PF04389">
    <property type="entry name" value="Peptidase_M28"/>
    <property type="match status" value="1"/>
</dbReference>
<comment type="caution">
    <text evidence="2">The sequence shown here is derived from an EMBL/GenBank/DDBJ whole genome shotgun (WGS) entry which is preliminary data.</text>
</comment>
<feature type="domain" description="Peptidase M28" evidence="1">
    <location>
        <begin position="224"/>
        <end position="408"/>
    </location>
</feature>
<dbReference type="PANTHER" id="PTHR10404:SF46">
    <property type="entry name" value="VACUOLAR PROTEIN SORTING-ASSOCIATED PROTEIN 70"/>
    <property type="match status" value="1"/>
</dbReference>
<dbReference type="SUPFAM" id="SSF52025">
    <property type="entry name" value="PA domain"/>
    <property type="match status" value="1"/>
</dbReference>
<dbReference type="InterPro" id="IPR046450">
    <property type="entry name" value="PA_dom_sf"/>
</dbReference>
<dbReference type="EMBL" id="JAUTWS010000111">
    <property type="protein sequence ID" value="MDO9713683.1"/>
    <property type="molecule type" value="Genomic_DNA"/>
</dbReference>
<organism evidence="2 3">
    <name type="scientific">Paracraurococcus lichenis</name>
    <dbReference type="NCBI Taxonomy" id="3064888"/>
    <lineage>
        <taxon>Bacteria</taxon>
        <taxon>Pseudomonadati</taxon>
        <taxon>Pseudomonadota</taxon>
        <taxon>Alphaproteobacteria</taxon>
        <taxon>Acetobacterales</taxon>
        <taxon>Roseomonadaceae</taxon>
        <taxon>Paracraurococcus</taxon>
    </lineage>
</organism>
<proteinExistence type="predicted"/>
<dbReference type="Gene3D" id="3.40.630.10">
    <property type="entry name" value="Zn peptidases"/>
    <property type="match status" value="1"/>
</dbReference>